<evidence type="ECO:0000256" key="1">
    <source>
        <dbReference type="SAM" id="SignalP"/>
    </source>
</evidence>
<name>A0A0R2NJD7_9LACO</name>
<gene>
    <name evidence="2" type="ORF">IV88_GL001440</name>
</gene>
<feature type="chain" id="PRO_5039384111" evidence="1">
    <location>
        <begin position="27"/>
        <end position="161"/>
    </location>
</feature>
<proteinExistence type="predicted"/>
<protein>
    <submittedName>
        <fullName evidence="2">Uncharacterized protein</fullName>
    </submittedName>
</protein>
<comment type="caution">
    <text evidence="2">The sequence shown here is derived from an EMBL/GenBank/DDBJ whole genome shotgun (WGS) entry which is preliminary data.</text>
</comment>
<dbReference type="RefSeq" id="WP_057798308.1">
    <property type="nucleotide sequence ID" value="NZ_BJZZ01000005.1"/>
</dbReference>
<dbReference type="AlphaFoldDB" id="A0A0R2NJD7"/>
<sequence>MKKKILLIMLFICTIASLSGIKSVNAQVISKSNVSSDQSEQKQLDRYYKKLAKSKLKTVKETKSFLKLEKKSNHKYGKRYFKGNVRFYKNIGKHGLYNIQKKAITKGLPNFLAVIKSKKIINGEAYYQVYSHSHLLGWTKAENIRFAYSMIGNIINPLSFE</sequence>
<dbReference type="PATRIC" id="fig|480391.4.peg.1464"/>
<evidence type="ECO:0000313" key="2">
    <source>
        <dbReference type="EMBL" id="KRO25905.1"/>
    </source>
</evidence>
<organism evidence="2 3">
    <name type="scientific">Pediococcus argentinicus</name>
    <dbReference type="NCBI Taxonomy" id="480391"/>
    <lineage>
        <taxon>Bacteria</taxon>
        <taxon>Bacillati</taxon>
        <taxon>Bacillota</taxon>
        <taxon>Bacilli</taxon>
        <taxon>Lactobacillales</taxon>
        <taxon>Lactobacillaceae</taxon>
        <taxon>Pediococcus</taxon>
    </lineage>
</organism>
<keyword evidence="1" id="KW-0732">Signal</keyword>
<accession>A0A0R2NJD7</accession>
<reference evidence="2 3" key="1">
    <citation type="journal article" date="2015" name="Genome Announc.">
        <title>Expanding the biotechnology potential of lactobacilli through comparative genomics of 213 strains and associated genera.</title>
        <authorList>
            <person name="Sun Z."/>
            <person name="Harris H.M."/>
            <person name="McCann A."/>
            <person name="Guo C."/>
            <person name="Argimon S."/>
            <person name="Zhang W."/>
            <person name="Yang X."/>
            <person name="Jeffery I.B."/>
            <person name="Cooney J.C."/>
            <person name="Kagawa T.F."/>
            <person name="Liu W."/>
            <person name="Song Y."/>
            <person name="Salvetti E."/>
            <person name="Wrobel A."/>
            <person name="Rasinkangas P."/>
            <person name="Parkhill J."/>
            <person name="Rea M.C."/>
            <person name="O'Sullivan O."/>
            <person name="Ritari J."/>
            <person name="Douillard F.P."/>
            <person name="Paul Ross R."/>
            <person name="Yang R."/>
            <person name="Briner A.E."/>
            <person name="Felis G.E."/>
            <person name="de Vos W.M."/>
            <person name="Barrangou R."/>
            <person name="Klaenhammer T.R."/>
            <person name="Caufield P.W."/>
            <person name="Cui Y."/>
            <person name="Zhang H."/>
            <person name="O'Toole P.W."/>
        </authorList>
    </citation>
    <scope>NUCLEOTIDE SEQUENCE [LARGE SCALE GENOMIC DNA]</scope>
    <source>
        <strain evidence="2 3">DSM 23026</strain>
    </source>
</reference>
<keyword evidence="3" id="KW-1185">Reference proteome</keyword>
<feature type="signal peptide" evidence="1">
    <location>
        <begin position="1"/>
        <end position="26"/>
    </location>
</feature>
<dbReference type="EMBL" id="JQCQ01000005">
    <property type="protein sequence ID" value="KRO25905.1"/>
    <property type="molecule type" value="Genomic_DNA"/>
</dbReference>
<evidence type="ECO:0000313" key="3">
    <source>
        <dbReference type="Proteomes" id="UP000051249"/>
    </source>
</evidence>
<dbReference type="Proteomes" id="UP000051249">
    <property type="component" value="Unassembled WGS sequence"/>
</dbReference>